<keyword evidence="4 9" id="KW-0547">Nucleotide-binding</keyword>
<evidence type="ECO:0000256" key="1">
    <source>
        <dbReference type="ARBA" id="ARBA00004245"/>
    </source>
</evidence>
<feature type="region of interest" description="Disordered" evidence="11">
    <location>
        <begin position="888"/>
        <end position="936"/>
    </location>
</feature>
<proteinExistence type="inferred from homology"/>
<dbReference type="OrthoDB" id="3176171at2759"/>
<evidence type="ECO:0000313" key="14">
    <source>
        <dbReference type="Proteomes" id="UP000794436"/>
    </source>
</evidence>
<comment type="subcellular location">
    <subcellularLocation>
        <location evidence="1">Cytoplasm</location>
        <location evidence="1">Cytoskeleton</location>
    </subcellularLocation>
</comment>
<keyword evidence="10" id="KW-0175">Coiled coil</keyword>
<dbReference type="GO" id="GO:0005524">
    <property type="term" value="F:ATP binding"/>
    <property type="evidence" value="ECO:0007669"/>
    <property type="project" value="UniProtKB-UniRule"/>
</dbReference>
<comment type="similarity">
    <text evidence="8">Belongs to the TRAFAC class myosin-kinesin ATPase superfamily. Kinesin family. KIN-5/BimC subfamily.</text>
</comment>
<dbReference type="InterPro" id="IPR036961">
    <property type="entry name" value="Kinesin_motor_dom_sf"/>
</dbReference>
<evidence type="ECO:0000256" key="4">
    <source>
        <dbReference type="ARBA" id="ARBA00022741"/>
    </source>
</evidence>
<dbReference type="InterPro" id="IPR019821">
    <property type="entry name" value="Kinesin_motor_CS"/>
</dbReference>
<dbReference type="GO" id="GO:0008017">
    <property type="term" value="F:microtubule binding"/>
    <property type="evidence" value="ECO:0007669"/>
    <property type="project" value="InterPro"/>
</dbReference>
<keyword evidence="14" id="KW-1185">Reference proteome</keyword>
<evidence type="ECO:0000256" key="9">
    <source>
        <dbReference type="PROSITE-ProRule" id="PRU00283"/>
    </source>
</evidence>
<feature type="domain" description="Kinesin motor" evidence="12">
    <location>
        <begin position="5"/>
        <end position="329"/>
    </location>
</feature>
<feature type="compositionally biased region" description="Low complexity" evidence="11">
    <location>
        <begin position="888"/>
        <end position="898"/>
    </location>
</feature>
<protein>
    <recommendedName>
        <fullName evidence="12">Kinesin motor domain-containing protein</fullName>
    </recommendedName>
</protein>
<dbReference type="PANTHER" id="PTHR47970">
    <property type="entry name" value="KINESIN-LIKE PROTEIN KIF11"/>
    <property type="match status" value="1"/>
</dbReference>
<dbReference type="GO" id="GO:0008574">
    <property type="term" value="F:plus-end-directed microtubule motor activity"/>
    <property type="evidence" value="ECO:0007669"/>
    <property type="project" value="TreeGrafter"/>
</dbReference>
<dbReference type="AlphaFoldDB" id="A0A8K1FAV9"/>
<dbReference type="GO" id="GO:0072686">
    <property type="term" value="C:mitotic spindle"/>
    <property type="evidence" value="ECO:0007669"/>
    <property type="project" value="TreeGrafter"/>
</dbReference>
<evidence type="ECO:0000259" key="12">
    <source>
        <dbReference type="PROSITE" id="PS50067"/>
    </source>
</evidence>
<feature type="region of interest" description="Disordered" evidence="11">
    <location>
        <begin position="949"/>
        <end position="1042"/>
    </location>
</feature>
<keyword evidence="5 9" id="KW-0067">ATP-binding</keyword>
<evidence type="ECO:0000256" key="8">
    <source>
        <dbReference type="ARBA" id="ARBA00034704"/>
    </source>
</evidence>
<feature type="coiled-coil region" evidence="10">
    <location>
        <begin position="555"/>
        <end position="591"/>
    </location>
</feature>
<organism evidence="13 14">
    <name type="scientific">Pythium oligandrum</name>
    <name type="common">Mycoparasitic fungus</name>
    <dbReference type="NCBI Taxonomy" id="41045"/>
    <lineage>
        <taxon>Eukaryota</taxon>
        <taxon>Sar</taxon>
        <taxon>Stramenopiles</taxon>
        <taxon>Oomycota</taxon>
        <taxon>Peronosporomycetes</taxon>
        <taxon>Pythiales</taxon>
        <taxon>Pythiaceae</taxon>
        <taxon>Pythium</taxon>
    </lineage>
</organism>
<dbReference type="FunFam" id="3.40.850.10:FF:000019">
    <property type="entry name" value="Kinesin-like protein KIN-5D"/>
    <property type="match status" value="1"/>
</dbReference>
<keyword evidence="2" id="KW-0963">Cytoplasm</keyword>
<dbReference type="PANTHER" id="PTHR47970:SF12">
    <property type="entry name" value="KINESIN FAMILY MEMBER 11"/>
    <property type="match status" value="1"/>
</dbReference>
<dbReference type="InterPro" id="IPR001752">
    <property type="entry name" value="Kinesin_motor_dom"/>
</dbReference>
<evidence type="ECO:0000256" key="10">
    <source>
        <dbReference type="SAM" id="Coils"/>
    </source>
</evidence>
<keyword evidence="6 9" id="KW-0505">Motor protein</keyword>
<dbReference type="Proteomes" id="UP000794436">
    <property type="component" value="Unassembled WGS sequence"/>
</dbReference>
<evidence type="ECO:0000256" key="5">
    <source>
        <dbReference type="ARBA" id="ARBA00022840"/>
    </source>
</evidence>
<evidence type="ECO:0000256" key="11">
    <source>
        <dbReference type="SAM" id="MobiDB-lite"/>
    </source>
</evidence>
<dbReference type="InterPro" id="IPR027417">
    <property type="entry name" value="P-loop_NTPase"/>
</dbReference>
<dbReference type="GO" id="GO:0005876">
    <property type="term" value="C:spindle microtubule"/>
    <property type="evidence" value="ECO:0007669"/>
    <property type="project" value="TreeGrafter"/>
</dbReference>
<dbReference type="SUPFAM" id="SSF52540">
    <property type="entry name" value="P-loop containing nucleoside triphosphate hydrolases"/>
    <property type="match status" value="1"/>
</dbReference>
<dbReference type="SMART" id="SM00129">
    <property type="entry name" value="KISc"/>
    <property type="match status" value="1"/>
</dbReference>
<evidence type="ECO:0000256" key="7">
    <source>
        <dbReference type="ARBA" id="ARBA00023212"/>
    </source>
</evidence>
<evidence type="ECO:0000256" key="6">
    <source>
        <dbReference type="ARBA" id="ARBA00023175"/>
    </source>
</evidence>
<dbReference type="PROSITE" id="PS00411">
    <property type="entry name" value="KINESIN_MOTOR_1"/>
    <property type="match status" value="1"/>
</dbReference>
<dbReference type="InterPro" id="IPR047149">
    <property type="entry name" value="KIF11-like"/>
</dbReference>
<dbReference type="PROSITE" id="PS50067">
    <property type="entry name" value="KINESIN_MOTOR_2"/>
    <property type="match status" value="1"/>
</dbReference>
<evidence type="ECO:0000313" key="13">
    <source>
        <dbReference type="EMBL" id="TMW56625.1"/>
    </source>
</evidence>
<feature type="coiled-coil region" evidence="10">
    <location>
        <begin position="345"/>
        <end position="500"/>
    </location>
</feature>
<comment type="caution">
    <text evidence="13">The sequence shown here is derived from an EMBL/GenBank/DDBJ whole genome shotgun (WGS) entry which is preliminary data.</text>
</comment>
<dbReference type="Pfam" id="PF00225">
    <property type="entry name" value="Kinesin"/>
    <property type="match status" value="1"/>
</dbReference>
<dbReference type="InterPro" id="IPR047241">
    <property type="entry name" value="KIF11-like_kin_motor_dom"/>
</dbReference>
<keyword evidence="3" id="KW-0493">Microtubule</keyword>
<dbReference type="GO" id="GO:0090307">
    <property type="term" value="P:mitotic spindle assembly"/>
    <property type="evidence" value="ECO:0007669"/>
    <property type="project" value="TreeGrafter"/>
</dbReference>
<sequence>MSDTNVQVAVRCRPLNEREKNTGRPAIVQCRPNSNEIAVAKRRNYTFDKVYGQYSTQKDVFKSTIKPVVDEALAGYNCTVFAYGQTGTGKTHTMQGDLSPDHEDAGIIPRAVRYIFEVLQASAQEFSVKVSFLQLYNEELKDLLDPDINKKLRLMEDVKRGGIYCQNLLEVTTTTASHVFELLETGVKNRITSETLMNENSSRSHSIFTIRIHSKENNPVGGDDLLKIGQLNLVDLAGSECIGRSGARNARAREAGNINQSLLTLGRVITALVDNHPHVPYRDSKLTRLLQESLGGRAKTTIIATLSPCADSVDETMSTLEYAFRAKSIKNKPEMNQKLTKNVLLKEYGSEIEALRSALQAARAKDGIYLPPSQFNEMQERLAGQAAQITELEDELEVRSRTCKDLEEQVREQKEEMAEVKREKAIVESRLAEREAELEQTKQELSKTREELSETKRVLRAFQANEQVLLMNGSTAARLFRESENRVDQLLEKIARKQRVENANNDLASEFAEASFSQLSAFESRLVAHQQTQETLFADVDVAMKELQNTHTADMHSLTKTLEELEVAIAERKAETEAEDAKERADSKQEKQQWTEVATQRHEEMQQRLTQFVELSQQHTQRLTTQLSATKDKQLAHLGEIATNVTKSREEMRVFLNEQSEKLSDLKVTLEKSFVEQAEQLQVHKAKVVEALRDGQTQQQSQLETMKRQLTQLIEESIASHAKRVDNDVATVSAHVDTQQEQLQTTQQVMARAIDATTDEMSIAEKQQSVQFEALRQRITSVQSQVDVAHGEQTAVVAKLDEERTQWQGETSAMSQEQAEDWRSMLATREEQTADRLEQRAQSTTAFLSKHSTLRANLAGGFEAVGSGLTTQIGGVKRKLTEVASAASVVTSESSKTATQRRQNVDEYVKKRKVDHATGSTPVKVSPPFPAFEPTDVDSSAVLMDDVAETEPQYENAQPETTEKEDVEQATMEKEDPAASPDEPEASPIEKERVSHPVKSTAALAGRKRPFSAPRDKNASSLAAPKRYRFKKPGLSEATNKL</sequence>
<dbReference type="PRINTS" id="PR00380">
    <property type="entry name" value="KINESINHEAVY"/>
</dbReference>
<dbReference type="GO" id="GO:0007018">
    <property type="term" value="P:microtubule-based movement"/>
    <property type="evidence" value="ECO:0007669"/>
    <property type="project" value="InterPro"/>
</dbReference>
<dbReference type="Gene3D" id="3.40.850.10">
    <property type="entry name" value="Kinesin motor domain"/>
    <property type="match status" value="1"/>
</dbReference>
<dbReference type="EMBL" id="SPLM01000145">
    <property type="protein sequence ID" value="TMW56625.1"/>
    <property type="molecule type" value="Genomic_DNA"/>
</dbReference>
<evidence type="ECO:0000256" key="3">
    <source>
        <dbReference type="ARBA" id="ARBA00022701"/>
    </source>
</evidence>
<dbReference type="CDD" id="cd01364">
    <property type="entry name" value="KISc_BimC_Eg5"/>
    <property type="match status" value="1"/>
</dbReference>
<accession>A0A8K1FAV9</accession>
<dbReference type="GO" id="GO:0051231">
    <property type="term" value="P:spindle elongation"/>
    <property type="evidence" value="ECO:0007669"/>
    <property type="project" value="TreeGrafter"/>
</dbReference>
<evidence type="ECO:0000256" key="2">
    <source>
        <dbReference type="ARBA" id="ARBA00022490"/>
    </source>
</evidence>
<feature type="binding site" evidence="9">
    <location>
        <begin position="84"/>
        <end position="91"/>
    </location>
    <ligand>
        <name>ATP</name>
        <dbReference type="ChEBI" id="CHEBI:30616"/>
    </ligand>
</feature>
<name>A0A8K1FAV9_PYTOL</name>
<gene>
    <name evidence="13" type="ORF">Poli38472_006635</name>
</gene>
<reference evidence="13" key="1">
    <citation type="submission" date="2019-03" db="EMBL/GenBank/DDBJ databases">
        <title>Long read genome sequence of the mycoparasitic Pythium oligandrum ATCC 38472 isolated from sugarbeet rhizosphere.</title>
        <authorList>
            <person name="Gaulin E."/>
        </authorList>
    </citation>
    <scope>NUCLEOTIDE SEQUENCE</scope>
    <source>
        <strain evidence="13">ATCC 38472_TT</strain>
    </source>
</reference>
<keyword evidence="7" id="KW-0206">Cytoskeleton</keyword>